<evidence type="ECO:0000313" key="2">
    <source>
        <dbReference type="EMBL" id="KAI1869519.1"/>
    </source>
</evidence>
<accession>A0A9P9WLL4</accession>
<organism evidence="2 3">
    <name type="scientific">Neoarthrinium moseri</name>
    <dbReference type="NCBI Taxonomy" id="1658444"/>
    <lineage>
        <taxon>Eukaryota</taxon>
        <taxon>Fungi</taxon>
        <taxon>Dikarya</taxon>
        <taxon>Ascomycota</taxon>
        <taxon>Pezizomycotina</taxon>
        <taxon>Sordariomycetes</taxon>
        <taxon>Xylariomycetidae</taxon>
        <taxon>Amphisphaeriales</taxon>
        <taxon>Apiosporaceae</taxon>
        <taxon>Neoarthrinium</taxon>
    </lineage>
</organism>
<dbReference type="AlphaFoldDB" id="A0A9P9WLL4"/>
<feature type="region of interest" description="Disordered" evidence="1">
    <location>
        <begin position="283"/>
        <end position="305"/>
    </location>
</feature>
<evidence type="ECO:0000256" key="1">
    <source>
        <dbReference type="SAM" id="MobiDB-lite"/>
    </source>
</evidence>
<keyword evidence="3" id="KW-1185">Reference proteome</keyword>
<reference evidence="2" key="1">
    <citation type="submission" date="2021-03" db="EMBL/GenBank/DDBJ databases">
        <title>Revisited historic fungal species revealed as producer of novel bioactive compounds through whole genome sequencing and comparative genomics.</title>
        <authorList>
            <person name="Vignolle G.A."/>
            <person name="Hochenegger N."/>
            <person name="Mach R.L."/>
            <person name="Mach-Aigner A.R."/>
            <person name="Javad Rahimi M."/>
            <person name="Salim K.A."/>
            <person name="Chan C.M."/>
            <person name="Lim L.B.L."/>
            <person name="Cai F."/>
            <person name="Druzhinina I.S."/>
            <person name="U'Ren J.M."/>
            <person name="Derntl C."/>
        </authorList>
    </citation>
    <scope>NUCLEOTIDE SEQUENCE</scope>
    <source>
        <strain evidence="2">TUCIM 5799</strain>
    </source>
</reference>
<feature type="compositionally biased region" description="Polar residues" evidence="1">
    <location>
        <begin position="295"/>
        <end position="305"/>
    </location>
</feature>
<feature type="region of interest" description="Disordered" evidence="1">
    <location>
        <begin position="86"/>
        <end position="136"/>
    </location>
</feature>
<dbReference type="EMBL" id="JAFIMR010000015">
    <property type="protein sequence ID" value="KAI1869519.1"/>
    <property type="molecule type" value="Genomic_DNA"/>
</dbReference>
<proteinExistence type="predicted"/>
<gene>
    <name evidence="2" type="ORF">JX265_006609</name>
</gene>
<feature type="compositionally biased region" description="Basic and acidic residues" evidence="1">
    <location>
        <begin position="105"/>
        <end position="114"/>
    </location>
</feature>
<evidence type="ECO:0000313" key="3">
    <source>
        <dbReference type="Proteomes" id="UP000829685"/>
    </source>
</evidence>
<protein>
    <submittedName>
        <fullName evidence="2">Uncharacterized protein</fullName>
    </submittedName>
</protein>
<feature type="compositionally biased region" description="Polar residues" evidence="1">
    <location>
        <begin position="86"/>
        <end position="98"/>
    </location>
</feature>
<sequence>MQWTVHACFSLGGLGSQCSLLYKGALLQGVSVHVGSGRTDHAGPTQPAVRPSRPAQFRLELEIFRAATASYARIADERAKRRANLIASTLPRQTRPQCSSSSSRFRSDDGHSEADPPATAQGAARQEPEPPGRPTVYGHHVFRAGYVVPLPPFLALSPFLGSGLTKETPADPRTTYSLLGILRIQHSRMRPDGVGTASLHGRTTTAACQEKRDQLSLVEIPVESCWREEAVDDEVQRIARASLGKIIFRRAGRGYHEGVDGMGWAMHERTTKGDMTERNPAYTTSICESPRPTMSPLTVYTTTNI</sequence>
<comment type="caution">
    <text evidence="2">The sequence shown here is derived from an EMBL/GenBank/DDBJ whole genome shotgun (WGS) entry which is preliminary data.</text>
</comment>
<dbReference type="Proteomes" id="UP000829685">
    <property type="component" value="Unassembled WGS sequence"/>
</dbReference>
<name>A0A9P9WLL4_9PEZI</name>